<protein>
    <recommendedName>
        <fullName evidence="1">PiggyBac transposable element-derived protein domain-containing protein</fullName>
    </recommendedName>
</protein>
<dbReference type="PANTHER" id="PTHR47272">
    <property type="entry name" value="DDE_TNP_1_7 DOMAIN-CONTAINING PROTEIN"/>
    <property type="match status" value="1"/>
</dbReference>
<reference evidence="2" key="1">
    <citation type="submission" date="2020-08" db="EMBL/GenBank/DDBJ databases">
        <title>Multicomponent nature underlies the extraordinary mechanical properties of spider dragline silk.</title>
        <authorList>
            <person name="Kono N."/>
            <person name="Nakamura H."/>
            <person name="Mori M."/>
            <person name="Yoshida Y."/>
            <person name="Ohtoshi R."/>
            <person name="Malay A.D."/>
            <person name="Moran D.A.P."/>
            <person name="Tomita M."/>
            <person name="Numata K."/>
            <person name="Arakawa K."/>
        </authorList>
    </citation>
    <scope>NUCLEOTIDE SEQUENCE</scope>
</reference>
<dbReference type="AlphaFoldDB" id="A0A8X6N7A0"/>
<dbReference type="Proteomes" id="UP000887013">
    <property type="component" value="Unassembled WGS sequence"/>
</dbReference>
<feature type="domain" description="PiggyBac transposable element-derived protein" evidence="1">
    <location>
        <begin position="1"/>
        <end position="86"/>
    </location>
</feature>
<name>A0A8X6N7A0_NEPPI</name>
<gene>
    <name evidence="2" type="ORF">NPIL_300161</name>
</gene>
<dbReference type="EMBL" id="BMAW01101096">
    <property type="protein sequence ID" value="GFS98066.1"/>
    <property type="molecule type" value="Genomic_DNA"/>
</dbReference>
<comment type="caution">
    <text evidence="2">The sequence shown here is derived from an EMBL/GenBank/DDBJ whole genome shotgun (WGS) entry which is preliminary data.</text>
</comment>
<proteinExistence type="predicted"/>
<evidence type="ECO:0000313" key="3">
    <source>
        <dbReference type="Proteomes" id="UP000887013"/>
    </source>
</evidence>
<organism evidence="2 3">
    <name type="scientific">Nephila pilipes</name>
    <name type="common">Giant wood spider</name>
    <name type="synonym">Nephila maculata</name>
    <dbReference type="NCBI Taxonomy" id="299642"/>
    <lineage>
        <taxon>Eukaryota</taxon>
        <taxon>Metazoa</taxon>
        <taxon>Ecdysozoa</taxon>
        <taxon>Arthropoda</taxon>
        <taxon>Chelicerata</taxon>
        <taxon>Arachnida</taxon>
        <taxon>Araneae</taxon>
        <taxon>Araneomorphae</taxon>
        <taxon>Entelegynae</taxon>
        <taxon>Araneoidea</taxon>
        <taxon>Nephilidae</taxon>
        <taxon>Nephila</taxon>
    </lineage>
</organism>
<evidence type="ECO:0000259" key="1">
    <source>
        <dbReference type="Pfam" id="PF13843"/>
    </source>
</evidence>
<accession>A0A8X6N7A0</accession>
<keyword evidence="3" id="KW-1185">Reference proteome</keyword>
<evidence type="ECO:0000313" key="2">
    <source>
        <dbReference type="EMBL" id="GFS98066.1"/>
    </source>
</evidence>
<dbReference type="Pfam" id="PF13843">
    <property type="entry name" value="DDE_Tnp_1_7"/>
    <property type="match status" value="1"/>
</dbReference>
<dbReference type="InterPro" id="IPR029526">
    <property type="entry name" value="PGBD"/>
</dbReference>
<dbReference type="OrthoDB" id="6613190at2759"/>
<dbReference type="PANTHER" id="PTHR47272:SF1">
    <property type="entry name" value="PIGGYBAC TRANSPOSABLE ELEMENT-DERIVED PROTEIN 3-LIKE"/>
    <property type="match status" value="1"/>
</dbReference>
<sequence>MLCSSSGYPYAMEIYFGRKNESSGMTLSEDFVTQLLSKIEDPSRHEIYFDNLFTSYSSLNKLADTIIRSTGTVRSNRIRQCTLLGNNTLTQRDQRSIGLQ</sequence>